<organism evidence="1 2">
    <name type="scientific">Vitis vinifera</name>
    <name type="common">Grape</name>
    <dbReference type="NCBI Taxonomy" id="29760"/>
    <lineage>
        <taxon>Eukaryota</taxon>
        <taxon>Viridiplantae</taxon>
        <taxon>Streptophyta</taxon>
        <taxon>Embryophyta</taxon>
        <taxon>Tracheophyta</taxon>
        <taxon>Spermatophyta</taxon>
        <taxon>Magnoliopsida</taxon>
        <taxon>eudicotyledons</taxon>
        <taxon>Gunneridae</taxon>
        <taxon>Pentapetalae</taxon>
        <taxon>rosids</taxon>
        <taxon>Vitales</taxon>
        <taxon>Vitaceae</taxon>
        <taxon>Viteae</taxon>
        <taxon>Vitis</taxon>
    </lineage>
</organism>
<dbReference type="Proteomes" id="UP000288805">
    <property type="component" value="Unassembled WGS sequence"/>
</dbReference>
<sequence>MSPIKIHKRNSLILLKEIHLKTWGHFMAVKEPKVKDMVAETVPSLSVNFVGRWVTFFSNVTIVLTHSSLVSLITIHTHILVLLHQDLLAMQAIVVAPNTQDDGVWFLDSGVQIMSPMNSAI</sequence>
<gene>
    <name evidence="1" type="ORF">CK203_021795</name>
</gene>
<name>A0A438JFN9_VITVI</name>
<protein>
    <submittedName>
        <fullName evidence="1">Uncharacterized protein</fullName>
    </submittedName>
</protein>
<dbReference type="EMBL" id="QGNW01000044">
    <property type="protein sequence ID" value="RVX07771.1"/>
    <property type="molecule type" value="Genomic_DNA"/>
</dbReference>
<accession>A0A438JFN9</accession>
<evidence type="ECO:0000313" key="1">
    <source>
        <dbReference type="EMBL" id="RVX07771.1"/>
    </source>
</evidence>
<evidence type="ECO:0000313" key="2">
    <source>
        <dbReference type="Proteomes" id="UP000288805"/>
    </source>
</evidence>
<dbReference type="AlphaFoldDB" id="A0A438JFN9"/>
<reference evidence="1 2" key="1">
    <citation type="journal article" date="2018" name="PLoS Genet.">
        <title>Population sequencing reveals clonal diversity and ancestral inbreeding in the grapevine cultivar Chardonnay.</title>
        <authorList>
            <person name="Roach M.J."/>
            <person name="Johnson D.L."/>
            <person name="Bohlmann J."/>
            <person name="van Vuuren H.J."/>
            <person name="Jones S.J."/>
            <person name="Pretorius I.S."/>
            <person name="Schmidt S.A."/>
            <person name="Borneman A.R."/>
        </authorList>
    </citation>
    <scope>NUCLEOTIDE SEQUENCE [LARGE SCALE GENOMIC DNA]</scope>
    <source>
        <strain evidence="2">cv. Chardonnay</strain>
        <tissue evidence="1">Leaf</tissue>
    </source>
</reference>
<comment type="caution">
    <text evidence="1">The sequence shown here is derived from an EMBL/GenBank/DDBJ whole genome shotgun (WGS) entry which is preliminary data.</text>
</comment>
<proteinExistence type="predicted"/>